<gene>
    <name evidence="2" type="ORF">EYF80_065653</name>
</gene>
<accession>A0A4Z2E6E9</accession>
<organism evidence="2 3">
    <name type="scientific">Liparis tanakae</name>
    <name type="common">Tanaka's snailfish</name>
    <dbReference type="NCBI Taxonomy" id="230148"/>
    <lineage>
        <taxon>Eukaryota</taxon>
        <taxon>Metazoa</taxon>
        <taxon>Chordata</taxon>
        <taxon>Craniata</taxon>
        <taxon>Vertebrata</taxon>
        <taxon>Euteleostomi</taxon>
        <taxon>Actinopterygii</taxon>
        <taxon>Neopterygii</taxon>
        <taxon>Teleostei</taxon>
        <taxon>Neoteleostei</taxon>
        <taxon>Acanthomorphata</taxon>
        <taxon>Eupercaria</taxon>
        <taxon>Perciformes</taxon>
        <taxon>Cottioidei</taxon>
        <taxon>Cottales</taxon>
        <taxon>Liparidae</taxon>
        <taxon>Liparis</taxon>
    </lineage>
</organism>
<dbReference type="EMBL" id="SRLO01016042">
    <property type="protein sequence ID" value="TNN24223.1"/>
    <property type="molecule type" value="Genomic_DNA"/>
</dbReference>
<dbReference type="Proteomes" id="UP000314294">
    <property type="component" value="Unassembled WGS sequence"/>
</dbReference>
<dbReference type="AlphaFoldDB" id="A0A4Z2E6E9"/>
<comment type="caution">
    <text evidence="2">The sequence shown here is derived from an EMBL/GenBank/DDBJ whole genome shotgun (WGS) entry which is preliminary data.</text>
</comment>
<keyword evidence="3" id="KW-1185">Reference proteome</keyword>
<evidence type="ECO:0000313" key="2">
    <source>
        <dbReference type="EMBL" id="TNN24223.1"/>
    </source>
</evidence>
<feature type="region of interest" description="Disordered" evidence="1">
    <location>
        <begin position="1"/>
        <end position="31"/>
    </location>
</feature>
<name>A0A4Z2E6E9_9TELE</name>
<protein>
    <submittedName>
        <fullName evidence="2">Uncharacterized protein</fullName>
    </submittedName>
</protein>
<evidence type="ECO:0000256" key="1">
    <source>
        <dbReference type="SAM" id="MobiDB-lite"/>
    </source>
</evidence>
<proteinExistence type="predicted"/>
<sequence>MAPALPTRRGLHRGHAVLGAREAGAPRRSPGWTALTLVPTTALNNHGMLEGGERRDLLLLQVGGSFQGAERGGALQQTKQRSH</sequence>
<reference evidence="2 3" key="1">
    <citation type="submission" date="2019-03" db="EMBL/GenBank/DDBJ databases">
        <title>First draft genome of Liparis tanakae, snailfish: a comprehensive survey of snailfish specific genes.</title>
        <authorList>
            <person name="Kim W."/>
            <person name="Song I."/>
            <person name="Jeong J.-H."/>
            <person name="Kim D."/>
            <person name="Kim S."/>
            <person name="Ryu S."/>
            <person name="Song J.Y."/>
            <person name="Lee S.K."/>
        </authorList>
    </citation>
    <scope>NUCLEOTIDE SEQUENCE [LARGE SCALE GENOMIC DNA]</scope>
    <source>
        <tissue evidence="2">Muscle</tissue>
    </source>
</reference>
<evidence type="ECO:0000313" key="3">
    <source>
        <dbReference type="Proteomes" id="UP000314294"/>
    </source>
</evidence>